<evidence type="ECO:0000256" key="7">
    <source>
        <dbReference type="ARBA" id="ARBA00023273"/>
    </source>
</evidence>
<accession>A0ABM1TS86</accession>
<comment type="similarity">
    <text evidence="8">Belongs to the CFAP43 family.</text>
</comment>
<evidence type="ECO:0000256" key="6">
    <source>
        <dbReference type="ARBA" id="ARBA00023212"/>
    </source>
</evidence>
<dbReference type="Proteomes" id="UP000694941">
    <property type="component" value="Unplaced"/>
</dbReference>
<evidence type="ECO:0000256" key="5">
    <source>
        <dbReference type="ARBA" id="ARBA00023054"/>
    </source>
</evidence>
<protein>
    <recommendedName>
        <fullName evidence="9">Cilia- and flagella-associated protein 43</fullName>
    </recommendedName>
</protein>
<evidence type="ECO:0000256" key="4">
    <source>
        <dbReference type="ARBA" id="ARBA00022737"/>
    </source>
</evidence>
<reference evidence="11" key="1">
    <citation type="submission" date="2025-08" db="UniProtKB">
        <authorList>
            <consortium name="RefSeq"/>
        </authorList>
    </citation>
    <scope>IDENTIFICATION</scope>
    <source>
        <tissue evidence="11">Muscle</tissue>
    </source>
</reference>
<evidence type="ECO:0000256" key="3">
    <source>
        <dbReference type="ARBA" id="ARBA00022574"/>
    </source>
</evidence>
<feature type="non-terminal residue" evidence="11">
    <location>
        <position position="342"/>
    </location>
</feature>
<organism evidence="10 11">
    <name type="scientific">Limulus polyphemus</name>
    <name type="common">Atlantic horseshoe crab</name>
    <dbReference type="NCBI Taxonomy" id="6850"/>
    <lineage>
        <taxon>Eukaryota</taxon>
        <taxon>Metazoa</taxon>
        <taxon>Ecdysozoa</taxon>
        <taxon>Arthropoda</taxon>
        <taxon>Chelicerata</taxon>
        <taxon>Merostomata</taxon>
        <taxon>Xiphosura</taxon>
        <taxon>Limulidae</taxon>
        <taxon>Limulus</taxon>
    </lineage>
</organism>
<keyword evidence="5" id="KW-0175">Coiled coil</keyword>
<keyword evidence="3" id="KW-0853">WD repeat</keyword>
<proteinExistence type="inferred from homology"/>
<dbReference type="Gene3D" id="2.130.10.10">
    <property type="entry name" value="YVTN repeat-like/Quinoprotein amine dehydrogenase"/>
    <property type="match status" value="1"/>
</dbReference>
<evidence type="ECO:0000313" key="10">
    <source>
        <dbReference type="Proteomes" id="UP000694941"/>
    </source>
</evidence>
<evidence type="ECO:0000256" key="1">
    <source>
        <dbReference type="ARBA" id="ARBA00004430"/>
    </source>
</evidence>
<keyword evidence="6" id="KW-0206">Cytoskeleton</keyword>
<dbReference type="PANTHER" id="PTHR14885">
    <property type="entry name" value="CILIA- AND FLAGELLA-ASSOCIATED PROTEIN 43-RELATED"/>
    <property type="match status" value="1"/>
</dbReference>
<evidence type="ECO:0000256" key="2">
    <source>
        <dbReference type="ARBA" id="ARBA00022490"/>
    </source>
</evidence>
<keyword evidence="7" id="KW-0966">Cell projection</keyword>
<keyword evidence="2" id="KW-0963">Cytoplasm</keyword>
<evidence type="ECO:0000256" key="9">
    <source>
        <dbReference type="ARBA" id="ARBA00023662"/>
    </source>
</evidence>
<dbReference type="RefSeq" id="XP_022258742.1">
    <property type="nucleotide sequence ID" value="XM_022403034.1"/>
</dbReference>
<gene>
    <name evidence="11" type="primary">LOC111089850</name>
</gene>
<keyword evidence="10" id="KW-1185">Reference proteome</keyword>
<dbReference type="PANTHER" id="PTHR14885:SF1">
    <property type="entry name" value="CILIA- AND FLAGELLA-ASSOCIATED PROTEIN 43"/>
    <property type="match status" value="1"/>
</dbReference>
<dbReference type="SUPFAM" id="SSF50978">
    <property type="entry name" value="WD40 repeat-like"/>
    <property type="match status" value="1"/>
</dbReference>
<keyword evidence="4" id="KW-0677">Repeat</keyword>
<evidence type="ECO:0000313" key="11">
    <source>
        <dbReference type="RefSeq" id="XP_022258742.1"/>
    </source>
</evidence>
<sequence>MAGNKPGKLEFSWNHGGIPRSLCYVEDNKFCFPCGHCIKVLSENTEPVTYSEFEDDILLLTASPNENVIAIIEHYLNPNIFILSYPNFEKVRELKGDSSSPEEYLALQFLQELLLSVTGCPDFSFILWNWKTGDQLTSVSCPLLQSSSTHVTPNPLNSQQCCLIQSSCVIIGEVQKCGEEFSFRLKTVTLPSTSRTNPGDSENVDVSLDKDDCRLDLTTEILSKLSLGPVTKMSEQELEEFQLWCAGQTLVVPRCHCWTANGDVLVACDSGLIIRVNGESAVVTECHQLQWIESQEDKTGSEENCHVVSSIALHRDGLFIGGRVKSFSVKFKISAHFKLKTQ</sequence>
<dbReference type="GeneID" id="111089850"/>
<dbReference type="InterPro" id="IPR036322">
    <property type="entry name" value="WD40_repeat_dom_sf"/>
</dbReference>
<dbReference type="InterPro" id="IPR015943">
    <property type="entry name" value="WD40/YVTN_repeat-like_dom_sf"/>
</dbReference>
<name>A0ABM1TS86_LIMPO</name>
<evidence type="ECO:0000256" key="8">
    <source>
        <dbReference type="ARBA" id="ARBA00023605"/>
    </source>
</evidence>
<comment type="subcellular location">
    <subcellularLocation>
        <location evidence="1">Cytoplasm</location>
        <location evidence="1">Cytoskeleton</location>
        <location evidence="1">Cilium axoneme</location>
    </subcellularLocation>
</comment>